<dbReference type="GO" id="GO:0016020">
    <property type="term" value="C:membrane"/>
    <property type="evidence" value="ECO:0007669"/>
    <property type="project" value="UniProtKB-SubCell"/>
</dbReference>
<keyword evidence="5" id="KW-0812">Transmembrane</keyword>
<dbReference type="InterPro" id="IPR007110">
    <property type="entry name" value="Ig-like_dom"/>
</dbReference>
<dbReference type="InterPro" id="IPR013783">
    <property type="entry name" value="Ig-like_fold"/>
</dbReference>
<reference evidence="8" key="1">
    <citation type="submission" date="2025-08" db="UniProtKB">
        <authorList>
            <consortium name="RefSeq"/>
        </authorList>
    </citation>
    <scope>IDENTIFICATION</scope>
    <source>
        <tissue evidence="8">Muscle</tissue>
    </source>
</reference>
<dbReference type="InterPro" id="IPR013106">
    <property type="entry name" value="Ig_V-set"/>
</dbReference>
<evidence type="ECO:0000256" key="5">
    <source>
        <dbReference type="SAM" id="Phobius"/>
    </source>
</evidence>
<comment type="subcellular location">
    <subcellularLocation>
        <location evidence="1">Membrane</location>
    </subcellularLocation>
</comment>
<dbReference type="Proteomes" id="UP001155660">
    <property type="component" value="Chromosome A7"/>
</dbReference>
<gene>
    <name evidence="8" type="primary">LOC109075747</name>
</gene>
<sequence>MSLCVAVLLCVVCIHQVCGSEDIYITGYSGQSVVLKSGADSSWKLTRVQWSIYKNTTFIASLKDSEVIIYKFWRYQGRLKLDTSTGDLTISNVTIDDSMIYNVALLASDYTRKQVKVHLTVQEPLQKPVIKKTLLSLNDSQCYVALECTASGQKVNLSWTPDGEFNGSYISGMPNSVNSSLVLFASINGKIKVTFNCTASSVQQTETRQMTVRCSEEKLKCEVCTIFCSCVPSVMLSIVFTAAVVLVLAYAFKRKDTIIAACPEGLLKFSRIYTITPQTAEI</sequence>
<evidence type="ECO:0000313" key="8">
    <source>
        <dbReference type="RefSeq" id="XP_018947143.1"/>
    </source>
</evidence>
<dbReference type="AlphaFoldDB" id="A0A9Q9V7H1"/>
<dbReference type="InterPro" id="IPR036179">
    <property type="entry name" value="Ig-like_dom_sf"/>
</dbReference>
<evidence type="ECO:0000256" key="4">
    <source>
        <dbReference type="ARBA" id="ARBA00023180"/>
    </source>
</evidence>
<dbReference type="Pfam" id="PF07686">
    <property type="entry name" value="V-set"/>
    <property type="match status" value="1"/>
</dbReference>
<keyword evidence="3 5" id="KW-0472">Membrane</keyword>
<feature type="chain" id="PRO_5040113930" evidence="6">
    <location>
        <begin position="20"/>
        <end position="282"/>
    </location>
</feature>
<proteinExistence type="predicted"/>
<keyword evidence="4" id="KW-0325">Glycoprotein</keyword>
<keyword evidence="2 6" id="KW-0732">Signal</keyword>
<dbReference type="PANTHER" id="PTHR12080:SF59">
    <property type="entry name" value="HEPATIC AND GLIAL CELL ADHESION MOLECULE"/>
    <property type="match status" value="1"/>
</dbReference>
<evidence type="ECO:0000256" key="6">
    <source>
        <dbReference type="SAM" id="SignalP"/>
    </source>
</evidence>
<dbReference type="GO" id="GO:0005911">
    <property type="term" value="C:cell-cell junction"/>
    <property type="evidence" value="ECO:0007669"/>
    <property type="project" value="TreeGrafter"/>
</dbReference>
<organism evidence="8">
    <name type="scientific">Cyprinus carpio</name>
    <name type="common">Common carp</name>
    <dbReference type="NCBI Taxonomy" id="7962"/>
    <lineage>
        <taxon>Eukaryota</taxon>
        <taxon>Metazoa</taxon>
        <taxon>Chordata</taxon>
        <taxon>Craniata</taxon>
        <taxon>Vertebrata</taxon>
        <taxon>Euteleostomi</taxon>
        <taxon>Actinopterygii</taxon>
        <taxon>Neopterygii</taxon>
        <taxon>Teleostei</taxon>
        <taxon>Ostariophysi</taxon>
        <taxon>Cypriniformes</taxon>
        <taxon>Cyprinidae</taxon>
        <taxon>Cyprininae</taxon>
        <taxon>Cyprinus</taxon>
    </lineage>
</organism>
<dbReference type="RefSeq" id="XP_018947143.1">
    <property type="nucleotide sequence ID" value="XM_019091598.2"/>
</dbReference>
<dbReference type="OrthoDB" id="8958824at2759"/>
<evidence type="ECO:0000256" key="2">
    <source>
        <dbReference type="ARBA" id="ARBA00022729"/>
    </source>
</evidence>
<dbReference type="PANTHER" id="PTHR12080">
    <property type="entry name" value="SIGNALING LYMPHOCYTIC ACTIVATION MOLECULE"/>
    <property type="match status" value="1"/>
</dbReference>
<dbReference type="GeneID" id="109075747"/>
<dbReference type="PROSITE" id="PS50835">
    <property type="entry name" value="IG_LIKE"/>
    <property type="match status" value="1"/>
</dbReference>
<evidence type="ECO:0000256" key="1">
    <source>
        <dbReference type="ARBA" id="ARBA00004370"/>
    </source>
</evidence>
<evidence type="ECO:0000256" key="3">
    <source>
        <dbReference type="ARBA" id="ARBA00023136"/>
    </source>
</evidence>
<keyword evidence="5" id="KW-1133">Transmembrane helix</keyword>
<protein>
    <submittedName>
        <fullName evidence="8">Uncharacterized protein LOC109075747</fullName>
    </submittedName>
</protein>
<dbReference type="InterPro" id="IPR015631">
    <property type="entry name" value="CD2/SLAM_rcpt"/>
</dbReference>
<dbReference type="Gene3D" id="2.60.40.10">
    <property type="entry name" value="Immunoglobulins"/>
    <property type="match status" value="2"/>
</dbReference>
<feature type="transmembrane region" description="Helical" evidence="5">
    <location>
        <begin position="234"/>
        <end position="252"/>
    </location>
</feature>
<accession>A0A9Q9V7H1</accession>
<dbReference type="KEGG" id="ccar:109075747"/>
<evidence type="ECO:0000259" key="7">
    <source>
        <dbReference type="PROSITE" id="PS50835"/>
    </source>
</evidence>
<name>A0A9Q9V7H1_CYPCA</name>
<dbReference type="SUPFAM" id="SSF48726">
    <property type="entry name" value="Immunoglobulin"/>
    <property type="match status" value="1"/>
</dbReference>
<feature type="domain" description="Ig-like" evidence="7">
    <location>
        <begin position="128"/>
        <end position="213"/>
    </location>
</feature>
<feature type="signal peptide" evidence="6">
    <location>
        <begin position="1"/>
        <end position="19"/>
    </location>
</feature>